<keyword evidence="2" id="KW-1185">Reference proteome</keyword>
<dbReference type="OrthoDB" id="4277148at2"/>
<sequence length="72" mass="8320">MSCTNPASEFEALVYLVERLVGRFPECSEDELFVLIADELESFDNVRVRDYVPLLVEHNVLRRLRAERAHAA</sequence>
<dbReference type="STRING" id="370764.SAMN04489810_1567"/>
<protein>
    <submittedName>
        <fullName evidence="1">Uncharacterized protein</fullName>
    </submittedName>
</protein>
<proteinExistence type="predicted"/>
<dbReference type="RefSeq" id="WP_091488399.1">
    <property type="nucleotide sequence ID" value="NZ_LT629692.1"/>
</dbReference>
<gene>
    <name evidence="1" type="ORF">SAMN04489810_1567</name>
</gene>
<name>A0A1G7XYF7_9MICO</name>
<dbReference type="AlphaFoldDB" id="A0A1G7XYF7"/>
<evidence type="ECO:0000313" key="1">
    <source>
        <dbReference type="EMBL" id="SDG88750.1"/>
    </source>
</evidence>
<evidence type="ECO:0000313" key="2">
    <source>
        <dbReference type="Proteomes" id="UP000199009"/>
    </source>
</evidence>
<reference evidence="1 2" key="1">
    <citation type="submission" date="2016-10" db="EMBL/GenBank/DDBJ databases">
        <authorList>
            <person name="de Groot N.N."/>
        </authorList>
    </citation>
    <scope>NUCLEOTIDE SEQUENCE [LARGE SCALE GENOMIC DNA]</scope>
    <source>
        <strain evidence="1 2">DSM 23142</strain>
    </source>
</reference>
<dbReference type="Proteomes" id="UP000199009">
    <property type="component" value="Chromosome I"/>
</dbReference>
<dbReference type="EMBL" id="LT629692">
    <property type="protein sequence ID" value="SDG88750.1"/>
    <property type="molecule type" value="Genomic_DNA"/>
</dbReference>
<organism evidence="1 2">
    <name type="scientific">Microbacterium pygmaeum</name>
    <dbReference type="NCBI Taxonomy" id="370764"/>
    <lineage>
        <taxon>Bacteria</taxon>
        <taxon>Bacillati</taxon>
        <taxon>Actinomycetota</taxon>
        <taxon>Actinomycetes</taxon>
        <taxon>Micrococcales</taxon>
        <taxon>Microbacteriaceae</taxon>
        <taxon>Microbacterium</taxon>
    </lineage>
</organism>
<dbReference type="NCBIfam" id="NF046112">
    <property type="entry name" value="MSMEG_6209_Nter"/>
    <property type="match status" value="1"/>
</dbReference>
<accession>A0A1G7XYF7</accession>